<dbReference type="Gene3D" id="2.30.30.40">
    <property type="entry name" value="SH3 Domains"/>
    <property type="match status" value="1"/>
</dbReference>
<evidence type="ECO:0008006" key="3">
    <source>
        <dbReference type="Google" id="ProtNLM"/>
    </source>
</evidence>
<dbReference type="InParanoid" id="Q0EXR4"/>
<dbReference type="HOGENOM" id="CLU_2288133_0_0_0"/>
<evidence type="ECO:0000313" key="1">
    <source>
        <dbReference type="EMBL" id="EAU54138.1"/>
    </source>
</evidence>
<gene>
    <name evidence="1" type="ORF">SPV1_00872</name>
</gene>
<protein>
    <recommendedName>
        <fullName evidence="3">SH3b domain-containing protein</fullName>
    </recommendedName>
</protein>
<dbReference type="EMBL" id="AATS01000012">
    <property type="protein sequence ID" value="EAU54138.1"/>
    <property type="molecule type" value="Genomic_DNA"/>
</dbReference>
<dbReference type="Proteomes" id="UP000005297">
    <property type="component" value="Unassembled WGS sequence"/>
</dbReference>
<keyword evidence="2" id="KW-1185">Reference proteome</keyword>
<evidence type="ECO:0000313" key="2">
    <source>
        <dbReference type="Proteomes" id="UP000005297"/>
    </source>
</evidence>
<proteinExistence type="predicted"/>
<dbReference type="AlphaFoldDB" id="Q0EXR4"/>
<comment type="caution">
    <text evidence="1">The sequence shown here is derived from an EMBL/GenBank/DDBJ whole genome shotgun (WGS) entry which is preliminary data.</text>
</comment>
<organism evidence="1 2">
    <name type="scientific">Mariprofundus ferrooxydans PV-1</name>
    <dbReference type="NCBI Taxonomy" id="314345"/>
    <lineage>
        <taxon>Bacteria</taxon>
        <taxon>Pseudomonadati</taxon>
        <taxon>Pseudomonadota</taxon>
        <taxon>Candidatius Mariprofundia</taxon>
        <taxon>Mariprofundales</taxon>
        <taxon>Mariprofundaceae</taxon>
        <taxon>Mariprofundus</taxon>
    </lineage>
</organism>
<reference evidence="1 2" key="1">
    <citation type="submission" date="2006-09" db="EMBL/GenBank/DDBJ databases">
        <authorList>
            <person name="Emerson D."/>
            <person name="Ferriera S."/>
            <person name="Johnson J."/>
            <person name="Kravitz S."/>
            <person name="Halpern A."/>
            <person name="Remington K."/>
            <person name="Beeson K."/>
            <person name="Tran B."/>
            <person name="Rogers Y.-H."/>
            <person name="Friedman R."/>
            <person name="Venter J.C."/>
        </authorList>
    </citation>
    <scope>NUCLEOTIDE SEQUENCE [LARGE SCALE GENOMIC DNA]</scope>
    <source>
        <strain evidence="1 2">PV-1</strain>
    </source>
</reference>
<accession>Q0EXR4</accession>
<name>Q0EXR4_9PROT</name>
<sequence length="101" mass="11030">MAMTLFGFCALATLTHPVFSPVSVAGAAEDWPALKLKKPAKLHASASAASTVTEIVWKNEICIWLDKRDVWVKVRMKKNGHVGWIHQSYLAPAITTATVAK</sequence>